<name>A0A1B1AXT0_9ACTN</name>
<protein>
    <recommendedName>
        <fullName evidence="3">Transposase IS701-like DDE domain-containing protein</fullName>
    </recommendedName>
</protein>
<dbReference type="STRING" id="68214.AVL59_18775"/>
<accession>A0A1B1AXT0</accession>
<dbReference type="KEGG" id="sgs:AVL59_18775"/>
<sequence>MLGLLSDLPRQNCWTIAEWAAEATPDRIRHLLCRAEWGADQVRDEVRGGNTTLRTALEERGIGYVLAVARTHEVATAARKFRANALTDGFKMRSTGD</sequence>
<dbReference type="Proteomes" id="UP000092659">
    <property type="component" value="Chromosome"/>
</dbReference>
<organism evidence="1 2">
    <name type="scientific">Streptomyces griseochromogenes</name>
    <dbReference type="NCBI Taxonomy" id="68214"/>
    <lineage>
        <taxon>Bacteria</taxon>
        <taxon>Bacillati</taxon>
        <taxon>Actinomycetota</taxon>
        <taxon>Actinomycetes</taxon>
        <taxon>Kitasatosporales</taxon>
        <taxon>Streptomycetaceae</taxon>
        <taxon>Streptomyces</taxon>
    </lineage>
</organism>
<dbReference type="AlphaFoldDB" id="A0A1B1AXT0"/>
<evidence type="ECO:0008006" key="3">
    <source>
        <dbReference type="Google" id="ProtNLM"/>
    </source>
</evidence>
<dbReference type="EMBL" id="CP016279">
    <property type="protein sequence ID" value="ANP51384.1"/>
    <property type="molecule type" value="Genomic_DNA"/>
</dbReference>
<evidence type="ECO:0000313" key="1">
    <source>
        <dbReference type="EMBL" id="ANP51384.1"/>
    </source>
</evidence>
<proteinExistence type="predicted"/>
<gene>
    <name evidence="1" type="ORF">AVL59_18775</name>
</gene>
<evidence type="ECO:0000313" key="2">
    <source>
        <dbReference type="Proteomes" id="UP000092659"/>
    </source>
</evidence>
<reference evidence="1 2" key="1">
    <citation type="submission" date="2016-06" db="EMBL/GenBank/DDBJ databases">
        <title>Complete genome sequence of Streptomyces griseochromogenes ATCC 14511, the Blasticidin S producer.</title>
        <authorList>
            <person name="Wu L."/>
        </authorList>
    </citation>
    <scope>NUCLEOTIDE SEQUENCE [LARGE SCALE GENOMIC DNA]</scope>
    <source>
        <strain evidence="1 2">ATCC 14511</strain>
    </source>
</reference>